<feature type="region of interest" description="Disordered" evidence="1">
    <location>
        <begin position="60"/>
        <end position="89"/>
    </location>
</feature>
<organism evidence="2 3">
    <name type="scientific">Pleurodeles waltl</name>
    <name type="common">Iberian ribbed newt</name>
    <dbReference type="NCBI Taxonomy" id="8319"/>
    <lineage>
        <taxon>Eukaryota</taxon>
        <taxon>Metazoa</taxon>
        <taxon>Chordata</taxon>
        <taxon>Craniata</taxon>
        <taxon>Vertebrata</taxon>
        <taxon>Euteleostomi</taxon>
        <taxon>Amphibia</taxon>
        <taxon>Batrachia</taxon>
        <taxon>Caudata</taxon>
        <taxon>Salamandroidea</taxon>
        <taxon>Salamandridae</taxon>
        <taxon>Pleurodelinae</taxon>
        <taxon>Pleurodeles</taxon>
    </lineage>
</organism>
<comment type="caution">
    <text evidence="2">The sequence shown here is derived from an EMBL/GenBank/DDBJ whole genome shotgun (WGS) entry which is preliminary data.</text>
</comment>
<dbReference type="Proteomes" id="UP001066276">
    <property type="component" value="Chromosome 9"/>
</dbReference>
<reference evidence="2" key="1">
    <citation type="journal article" date="2022" name="bioRxiv">
        <title>Sequencing and chromosome-scale assembly of the giantPleurodeles waltlgenome.</title>
        <authorList>
            <person name="Brown T."/>
            <person name="Elewa A."/>
            <person name="Iarovenko S."/>
            <person name="Subramanian E."/>
            <person name="Araus A.J."/>
            <person name="Petzold A."/>
            <person name="Susuki M."/>
            <person name="Suzuki K.-i.T."/>
            <person name="Hayashi T."/>
            <person name="Toyoda A."/>
            <person name="Oliveira C."/>
            <person name="Osipova E."/>
            <person name="Leigh N.D."/>
            <person name="Simon A."/>
            <person name="Yun M.H."/>
        </authorList>
    </citation>
    <scope>NUCLEOTIDE SEQUENCE</scope>
    <source>
        <strain evidence="2">20211129_DDA</strain>
        <tissue evidence="2">Liver</tissue>
    </source>
</reference>
<evidence type="ECO:0000256" key="1">
    <source>
        <dbReference type="SAM" id="MobiDB-lite"/>
    </source>
</evidence>
<dbReference type="EMBL" id="JANPWB010000013">
    <property type="protein sequence ID" value="KAJ1108923.1"/>
    <property type="molecule type" value="Genomic_DNA"/>
</dbReference>
<keyword evidence="3" id="KW-1185">Reference proteome</keyword>
<protein>
    <submittedName>
        <fullName evidence="2">Uncharacterized protein</fullName>
    </submittedName>
</protein>
<dbReference type="AlphaFoldDB" id="A0AAV7MYS3"/>
<proteinExistence type="predicted"/>
<name>A0AAV7MYS3_PLEWA</name>
<evidence type="ECO:0000313" key="2">
    <source>
        <dbReference type="EMBL" id="KAJ1108923.1"/>
    </source>
</evidence>
<feature type="compositionally biased region" description="Low complexity" evidence="1">
    <location>
        <begin position="72"/>
        <end position="83"/>
    </location>
</feature>
<evidence type="ECO:0000313" key="3">
    <source>
        <dbReference type="Proteomes" id="UP001066276"/>
    </source>
</evidence>
<gene>
    <name evidence="2" type="ORF">NDU88_006293</name>
</gene>
<sequence>MYDLIGRTCRPLPSCLKGPVGHFPLRITAHQASTFLGAITRPGSKAPLCCRRGRRYRSHLAVPRPASPPSSAPLSPSAGSPLAVKLKVH</sequence>
<accession>A0AAV7MYS3</accession>